<dbReference type="EMBL" id="FOSL01000004">
    <property type="protein sequence ID" value="SFK25501.1"/>
    <property type="molecule type" value="Genomic_DNA"/>
</dbReference>
<feature type="region of interest" description="Disordered" evidence="1">
    <location>
        <begin position="176"/>
        <end position="227"/>
    </location>
</feature>
<protein>
    <submittedName>
        <fullName evidence="2">Uncharacterized protein</fullName>
    </submittedName>
</protein>
<reference evidence="2 3" key="1">
    <citation type="submission" date="2016-10" db="EMBL/GenBank/DDBJ databases">
        <authorList>
            <person name="Varghese N."/>
            <person name="Submissions S."/>
        </authorList>
    </citation>
    <scope>NUCLEOTIDE SEQUENCE [LARGE SCALE GENOMIC DNA]</scope>
    <source>
        <strain evidence="2 3">DSM 21822</strain>
    </source>
</reference>
<evidence type="ECO:0000313" key="3">
    <source>
        <dbReference type="Proteomes" id="UP000323300"/>
    </source>
</evidence>
<feature type="compositionally biased region" description="Polar residues" evidence="1">
    <location>
        <begin position="37"/>
        <end position="46"/>
    </location>
</feature>
<evidence type="ECO:0000313" key="2">
    <source>
        <dbReference type="EMBL" id="SFK25501.1"/>
    </source>
</evidence>
<gene>
    <name evidence="2" type="ORF">SAMN04488498_104117</name>
</gene>
<sequence length="227" mass="23892">MGSGAWDRAVSNLYEARSPSAPPVFLPYRRERGFSGPRTSLGQARTSGHPRPSSATVSAADRAPSPSLIPGAHQVPVRAMQPLCGSGKGVWIKGRQRLLTDADNAGKPAFSLVGEGACAQRRRMRSVSSLLRRASPSTPHPTSPSQSSGLGHLLPQGGRRGARSAPFPHAVMFATGVTDRNGDAEIAFSHKAPRKPGIPSGTPGPASPSQARDRPPKRKHSQLIAKL</sequence>
<proteinExistence type="predicted"/>
<name>A0A1I3Y2I2_9HYPH</name>
<feature type="region of interest" description="Disordered" evidence="1">
    <location>
        <begin position="18"/>
        <end position="71"/>
    </location>
</feature>
<feature type="compositionally biased region" description="Low complexity" evidence="1">
    <location>
        <begin position="126"/>
        <end position="137"/>
    </location>
</feature>
<feature type="region of interest" description="Disordered" evidence="1">
    <location>
        <begin position="124"/>
        <end position="164"/>
    </location>
</feature>
<dbReference type="Proteomes" id="UP000323300">
    <property type="component" value="Unassembled WGS sequence"/>
</dbReference>
<evidence type="ECO:0000256" key="1">
    <source>
        <dbReference type="SAM" id="MobiDB-lite"/>
    </source>
</evidence>
<dbReference type="AlphaFoldDB" id="A0A1I3Y2I2"/>
<organism evidence="2 3">
    <name type="scientific">Neomesorhizobium albiziae</name>
    <dbReference type="NCBI Taxonomy" id="335020"/>
    <lineage>
        <taxon>Bacteria</taxon>
        <taxon>Pseudomonadati</taxon>
        <taxon>Pseudomonadota</taxon>
        <taxon>Alphaproteobacteria</taxon>
        <taxon>Hyphomicrobiales</taxon>
        <taxon>Phyllobacteriaceae</taxon>
        <taxon>Neomesorhizobium</taxon>
    </lineage>
</organism>
<keyword evidence="3" id="KW-1185">Reference proteome</keyword>
<accession>A0A1I3Y2I2</accession>